<dbReference type="Pfam" id="PF08240">
    <property type="entry name" value="ADH_N"/>
    <property type="match status" value="1"/>
</dbReference>
<dbReference type="InterPro" id="IPR050129">
    <property type="entry name" value="Zn_alcohol_dh"/>
</dbReference>
<evidence type="ECO:0000256" key="1">
    <source>
        <dbReference type="ARBA" id="ARBA00023002"/>
    </source>
</evidence>
<accession>A0ABP0BXX5</accession>
<dbReference type="SUPFAM" id="SSF51735">
    <property type="entry name" value="NAD(P)-binding Rossmann-fold domains"/>
    <property type="match status" value="1"/>
</dbReference>
<evidence type="ECO:0000313" key="4">
    <source>
        <dbReference type="Proteomes" id="UP001642482"/>
    </source>
</evidence>
<dbReference type="PANTHER" id="PTHR43401:SF2">
    <property type="entry name" value="L-THREONINE 3-DEHYDROGENASE"/>
    <property type="match status" value="1"/>
</dbReference>
<dbReference type="Gene3D" id="3.90.180.10">
    <property type="entry name" value="Medium-chain alcohol dehydrogenases, catalytic domain"/>
    <property type="match status" value="1"/>
</dbReference>
<dbReference type="InterPro" id="IPR011032">
    <property type="entry name" value="GroES-like_sf"/>
</dbReference>
<evidence type="ECO:0000259" key="2">
    <source>
        <dbReference type="Pfam" id="PF08240"/>
    </source>
</evidence>
<dbReference type="InterPro" id="IPR013154">
    <property type="entry name" value="ADH-like_N"/>
</dbReference>
<dbReference type="CDD" id="cd05188">
    <property type="entry name" value="MDR"/>
    <property type="match status" value="1"/>
</dbReference>
<sequence length="410" mass="44255">MNAVVLHGIGDLRLDKVPPPTADPGSVVVQVISTPVWNYLPEIMDGRRTYPLTFPFTFGTYAVGRVHAVGPDIAYIQPGQLVFCDAMVYLRDSPQNFLVLGYHGGYTAQERKVSATYWRDGCFADFVRWPAENVHIVDEALLAKNGVLPAQLAEVAAIGPAMGAANSIDVTPGETVLVMPSTGFFSSSAITAVLALGANVVAGGRSQMTLDEMHHDVFGSDPRITTVVLTGDIEKDIAALIAATPHCRGAHAYIDFTPPMVKGADATHIVTGLKALQRGGRCCFAGVILDDVALPYKHIMDNQLMIKGAFACHREDTAQVLRLIEGGVLKLKKQVLGPYSLGKYKETLQLAEESRGFTKMTGKVMPLDRNAYNPGILQAPLAFKMQIKVRNKAHEATILRGGSMRGRRGS</sequence>
<reference evidence="3 4" key="1">
    <citation type="submission" date="2024-01" db="EMBL/GenBank/DDBJ databases">
        <authorList>
            <person name="Allen C."/>
            <person name="Tagirdzhanova G."/>
        </authorList>
    </citation>
    <scope>NUCLEOTIDE SEQUENCE [LARGE SCALE GENOMIC DNA]</scope>
</reference>
<name>A0ABP0BXX5_9PEZI</name>
<comment type="caution">
    <text evidence="3">The sequence shown here is derived from an EMBL/GenBank/DDBJ whole genome shotgun (WGS) entry which is preliminary data.</text>
</comment>
<keyword evidence="4" id="KW-1185">Reference proteome</keyword>
<protein>
    <recommendedName>
        <fullName evidence="2">Alcohol dehydrogenase-like N-terminal domain-containing protein</fullName>
    </recommendedName>
</protein>
<gene>
    <name evidence="3" type="ORF">SEUCBS140593_005511</name>
</gene>
<proteinExistence type="predicted"/>
<dbReference type="InterPro" id="IPR036291">
    <property type="entry name" value="NAD(P)-bd_dom_sf"/>
</dbReference>
<dbReference type="Proteomes" id="UP001642482">
    <property type="component" value="Unassembled WGS sequence"/>
</dbReference>
<dbReference type="SUPFAM" id="SSF50129">
    <property type="entry name" value="GroES-like"/>
    <property type="match status" value="1"/>
</dbReference>
<dbReference type="PANTHER" id="PTHR43401">
    <property type="entry name" value="L-THREONINE 3-DEHYDROGENASE"/>
    <property type="match status" value="1"/>
</dbReference>
<dbReference type="EMBL" id="CAWUHD010000054">
    <property type="protein sequence ID" value="CAK7224250.1"/>
    <property type="molecule type" value="Genomic_DNA"/>
</dbReference>
<evidence type="ECO:0000313" key="3">
    <source>
        <dbReference type="EMBL" id="CAK7224250.1"/>
    </source>
</evidence>
<dbReference type="Gene3D" id="3.40.50.720">
    <property type="entry name" value="NAD(P)-binding Rossmann-like Domain"/>
    <property type="match status" value="1"/>
</dbReference>
<keyword evidence="1" id="KW-0560">Oxidoreductase</keyword>
<organism evidence="3 4">
    <name type="scientific">Sporothrix eucalyptigena</name>
    <dbReference type="NCBI Taxonomy" id="1812306"/>
    <lineage>
        <taxon>Eukaryota</taxon>
        <taxon>Fungi</taxon>
        <taxon>Dikarya</taxon>
        <taxon>Ascomycota</taxon>
        <taxon>Pezizomycotina</taxon>
        <taxon>Sordariomycetes</taxon>
        <taxon>Sordariomycetidae</taxon>
        <taxon>Ophiostomatales</taxon>
        <taxon>Ophiostomataceae</taxon>
        <taxon>Sporothrix</taxon>
    </lineage>
</organism>
<feature type="domain" description="Alcohol dehydrogenase-like N-terminal" evidence="2">
    <location>
        <begin position="24"/>
        <end position="136"/>
    </location>
</feature>